<evidence type="ECO:0000256" key="1">
    <source>
        <dbReference type="SAM" id="MobiDB-lite"/>
    </source>
</evidence>
<protein>
    <submittedName>
        <fullName evidence="4">Uncharacterized protein C1orf198 homolog isoform X1</fullName>
    </submittedName>
</protein>
<feature type="region of interest" description="Disordered" evidence="1">
    <location>
        <begin position="1"/>
        <end position="22"/>
    </location>
</feature>
<accession>A0A8B7Y137</accession>
<evidence type="ECO:0000313" key="3">
    <source>
        <dbReference type="Proteomes" id="UP000694845"/>
    </source>
</evidence>
<gene>
    <name evidence="4" type="primary">LOC110976752</name>
</gene>
<feature type="domain" description="DUF4706" evidence="2">
    <location>
        <begin position="30"/>
        <end position="148"/>
    </location>
</feature>
<feature type="compositionally biased region" description="Basic and acidic residues" evidence="1">
    <location>
        <begin position="291"/>
        <end position="320"/>
    </location>
</feature>
<dbReference type="RefSeq" id="XP_022086005.1">
    <property type="nucleotide sequence ID" value="XM_022230313.1"/>
</dbReference>
<dbReference type="Proteomes" id="UP000694845">
    <property type="component" value="Unplaced"/>
</dbReference>
<reference evidence="4" key="1">
    <citation type="submission" date="2025-08" db="UniProtKB">
        <authorList>
            <consortium name="RefSeq"/>
        </authorList>
    </citation>
    <scope>IDENTIFICATION</scope>
</reference>
<evidence type="ECO:0000259" key="2">
    <source>
        <dbReference type="Pfam" id="PF15797"/>
    </source>
</evidence>
<feature type="compositionally biased region" description="Basic and acidic residues" evidence="1">
    <location>
        <begin position="343"/>
        <end position="356"/>
    </location>
</feature>
<dbReference type="PANTHER" id="PTHR34394">
    <property type="entry name" value="SIMILAR TO RIKEN CDNA 2310022B05"/>
    <property type="match status" value="1"/>
</dbReference>
<dbReference type="PANTHER" id="PTHR34394:SF1">
    <property type="entry name" value="SIMILAR TO RIKEN CDNA 2310022B05"/>
    <property type="match status" value="1"/>
</dbReference>
<dbReference type="OMA" id="KCMDSHR"/>
<feature type="region of interest" description="Disordered" evidence="1">
    <location>
        <begin position="228"/>
        <end position="362"/>
    </location>
</feature>
<keyword evidence="3" id="KW-1185">Reference proteome</keyword>
<dbReference type="KEGG" id="aplc:110976752"/>
<dbReference type="OrthoDB" id="5984457at2759"/>
<dbReference type="AlphaFoldDB" id="A0A8B7Y137"/>
<dbReference type="InterPro" id="IPR031600">
    <property type="entry name" value="DUF4706"/>
</dbReference>
<dbReference type="GeneID" id="110976752"/>
<sequence>MSFAVIDTQPKRNTAPLDHGGRPMEEIADEYFSAINPIGRKIITEKRKCMDSHRRDWERLTQKEKDSILDEWFIDPKIQLRYELKLGKKSSEGVPECFPRLKVDGGGKIVHYSEQEDGSQSTQSKETVTWKDEFSGPFCWETKCQQELTILTPETISAASVPSPSISHDLIKVSDPEVETDAEWFAKSNKDKSKLSVMLMRDVSNRSSLGNNLLASSSERLAFDQAVNAALASKPKPKEKPATNGHSNGERKSSQGSLDGRKRNATPEPSEKNKAAPPISLRQKSGSKSSLNKELDRKMGSGGKGKDKTSYPSSPRRDSGSKGSEPTSPRRDSGSKGIGMGSPRRDSGSKKTEKKQLLPPGFLTELEQELKVQDNVNFNLGVQQEKGQGDAVAGESPKIKEGSSYEFLFDW</sequence>
<proteinExistence type="predicted"/>
<name>A0A8B7Y137_ACAPL</name>
<organism evidence="3 4">
    <name type="scientific">Acanthaster planci</name>
    <name type="common">Crown-of-thorns starfish</name>
    <dbReference type="NCBI Taxonomy" id="133434"/>
    <lineage>
        <taxon>Eukaryota</taxon>
        <taxon>Metazoa</taxon>
        <taxon>Echinodermata</taxon>
        <taxon>Eleutherozoa</taxon>
        <taxon>Asterozoa</taxon>
        <taxon>Asteroidea</taxon>
        <taxon>Valvatacea</taxon>
        <taxon>Valvatida</taxon>
        <taxon>Acanthasteridae</taxon>
        <taxon>Acanthaster</taxon>
    </lineage>
</organism>
<evidence type="ECO:0000313" key="4">
    <source>
        <dbReference type="RefSeq" id="XP_022086005.1"/>
    </source>
</evidence>
<dbReference type="Pfam" id="PF15797">
    <property type="entry name" value="DUF4706"/>
    <property type="match status" value="1"/>
</dbReference>